<dbReference type="AlphaFoldDB" id="A0A7K1S6B7"/>
<reference evidence="1 2" key="1">
    <citation type="submission" date="2019-12" db="EMBL/GenBank/DDBJ databases">
        <title>Spirosoma sp. HMF4905 genome sequencing and assembly.</title>
        <authorList>
            <person name="Kang H."/>
            <person name="Cha I."/>
            <person name="Kim H."/>
            <person name="Joh K."/>
        </authorList>
    </citation>
    <scope>NUCLEOTIDE SEQUENCE [LARGE SCALE GENOMIC DNA]</scope>
    <source>
        <strain evidence="1 2">HMF4905</strain>
    </source>
</reference>
<gene>
    <name evidence="1" type="ORF">GO755_04515</name>
</gene>
<proteinExistence type="predicted"/>
<protein>
    <submittedName>
        <fullName evidence="1">Uncharacterized protein</fullName>
    </submittedName>
</protein>
<accession>A0A7K1S6B7</accession>
<organism evidence="1 2">
    <name type="scientific">Spirosoma arboris</name>
    <dbReference type="NCBI Taxonomy" id="2682092"/>
    <lineage>
        <taxon>Bacteria</taxon>
        <taxon>Pseudomonadati</taxon>
        <taxon>Bacteroidota</taxon>
        <taxon>Cytophagia</taxon>
        <taxon>Cytophagales</taxon>
        <taxon>Cytophagaceae</taxon>
        <taxon>Spirosoma</taxon>
    </lineage>
</organism>
<dbReference type="Proteomes" id="UP000436006">
    <property type="component" value="Unassembled WGS sequence"/>
</dbReference>
<dbReference type="EMBL" id="WPIN01000002">
    <property type="protein sequence ID" value="MVM29285.1"/>
    <property type="molecule type" value="Genomic_DNA"/>
</dbReference>
<evidence type="ECO:0000313" key="1">
    <source>
        <dbReference type="EMBL" id="MVM29285.1"/>
    </source>
</evidence>
<dbReference type="Pfam" id="PF02389">
    <property type="entry name" value="Cornifin"/>
    <property type="match status" value="1"/>
</dbReference>
<sequence length="170" mass="17585">MWTVAPISPAGYELERRLTRYKPRFKLSARVCVIETVPLKGDVRAIAVPLPGVVEVPLPGVVVVPLPGVAKVPLPGVVLVPLPGVVVVPLPGVAKVPLPGVVDVPLPGIVLVPLPGDVEVPLPGLEIVDGKAPASKILLLLDTVPLVVEVDVDPGSRVTAVGEIPEKVTV</sequence>
<keyword evidence="2" id="KW-1185">Reference proteome</keyword>
<evidence type="ECO:0000313" key="2">
    <source>
        <dbReference type="Proteomes" id="UP000436006"/>
    </source>
</evidence>
<name>A0A7K1S6B7_9BACT</name>
<comment type="caution">
    <text evidence="1">The sequence shown here is derived from an EMBL/GenBank/DDBJ whole genome shotgun (WGS) entry which is preliminary data.</text>
</comment>